<evidence type="ECO:0000259" key="6">
    <source>
        <dbReference type="PROSITE" id="PS51471"/>
    </source>
</evidence>
<evidence type="ECO:0000313" key="7">
    <source>
        <dbReference type="EMBL" id="WOL13332.1"/>
    </source>
</evidence>
<reference evidence="7 8" key="1">
    <citation type="submission" date="2023-10" db="EMBL/GenBank/DDBJ databases">
        <title>Chromosome-scale genome assembly provides insights into flower coloration mechanisms of Canna indica.</title>
        <authorList>
            <person name="Li C."/>
        </authorList>
    </citation>
    <scope>NUCLEOTIDE SEQUENCE [LARGE SCALE GENOMIC DNA]</scope>
    <source>
        <tissue evidence="7">Flower</tissue>
    </source>
</reference>
<keyword evidence="2 5" id="KW-0479">Metal-binding</keyword>
<dbReference type="InterPro" id="IPR005123">
    <property type="entry name" value="Oxoglu/Fe-dep_dioxygenase_dom"/>
</dbReference>
<dbReference type="PROSITE" id="PS51471">
    <property type="entry name" value="FE2OG_OXY"/>
    <property type="match status" value="1"/>
</dbReference>
<gene>
    <name evidence="7" type="ORF">Cni_G22102</name>
</gene>
<comment type="similarity">
    <text evidence="5">Belongs to the iron/ascorbate-dependent oxidoreductase family.</text>
</comment>
<evidence type="ECO:0000256" key="1">
    <source>
        <dbReference type="ARBA" id="ARBA00001961"/>
    </source>
</evidence>
<dbReference type="EMBL" id="CP136896">
    <property type="protein sequence ID" value="WOL13332.1"/>
    <property type="molecule type" value="Genomic_DNA"/>
</dbReference>
<evidence type="ECO:0000256" key="4">
    <source>
        <dbReference type="ARBA" id="ARBA00023004"/>
    </source>
</evidence>
<dbReference type="Pfam" id="PF14226">
    <property type="entry name" value="DIOX_N"/>
    <property type="match status" value="1"/>
</dbReference>
<keyword evidence="4 5" id="KW-0408">Iron</keyword>
<keyword evidence="3 5" id="KW-0560">Oxidoreductase</keyword>
<dbReference type="InterPro" id="IPR044861">
    <property type="entry name" value="IPNS-like_FE2OG_OXY"/>
</dbReference>
<organism evidence="7 8">
    <name type="scientific">Canna indica</name>
    <name type="common">Indian-shot</name>
    <dbReference type="NCBI Taxonomy" id="4628"/>
    <lineage>
        <taxon>Eukaryota</taxon>
        <taxon>Viridiplantae</taxon>
        <taxon>Streptophyta</taxon>
        <taxon>Embryophyta</taxon>
        <taxon>Tracheophyta</taxon>
        <taxon>Spermatophyta</taxon>
        <taxon>Magnoliopsida</taxon>
        <taxon>Liliopsida</taxon>
        <taxon>Zingiberales</taxon>
        <taxon>Cannaceae</taxon>
        <taxon>Canna</taxon>
    </lineage>
</organism>
<feature type="domain" description="Fe2OG dioxygenase" evidence="6">
    <location>
        <begin position="202"/>
        <end position="303"/>
    </location>
</feature>
<dbReference type="Pfam" id="PF03171">
    <property type="entry name" value="2OG-FeII_Oxy"/>
    <property type="match status" value="1"/>
</dbReference>
<dbReference type="SUPFAM" id="SSF51197">
    <property type="entry name" value="Clavaminate synthase-like"/>
    <property type="match status" value="1"/>
</dbReference>
<dbReference type="PANTHER" id="PTHR47990">
    <property type="entry name" value="2-OXOGLUTARATE (2OG) AND FE(II)-DEPENDENT OXYGENASE SUPERFAMILY PROTEIN-RELATED"/>
    <property type="match status" value="1"/>
</dbReference>
<dbReference type="GO" id="GO:0046872">
    <property type="term" value="F:metal ion binding"/>
    <property type="evidence" value="ECO:0007669"/>
    <property type="project" value="UniProtKB-KW"/>
</dbReference>
<name>A0AAQ3KQS3_9LILI</name>
<dbReference type="AlphaFoldDB" id="A0AAQ3KQS3"/>
<comment type="cofactor">
    <cofactor evidence="1">
        <name>L-ascorbate</name>
        <dbReference type="ChEBI" id="CHEBI:38290"/>
    </cofactor>
</comment>
<evidence type="ECO:0000256" key="2">
    <source>
        <dbReference type="ARBA" id="ARBA00022723"/>
    </source>
</evidence>
<accession>A0AAQ3KQS3</accession>
<keyword evidence="8" id="KW-1185">Reference proteome</keyword>
<dbReference type="Proteomes" id="UP001327560">
    <property type="component" value="Chromosome 7"/>
</dbReference>
<protein>
    <submittedName>
        <fullName evidence="7">Gibberellin 2-beta-dioxygenase 8</fullName>
    </submittedName>
</protein>
<evidence type="ECO:0000256" key="3">
    <source>
        <dbReference type="ARBA" id="ARBA00023002"/>
    </source>
</evidence>
<proteinExistence type="inferred from homology"/>
<dbReference type="InterPro" id="IPR050231">
    <property type="entry name" value="Iron_ascorbate_oxido_reductase"/>
</dbReference>
<sequence>MGSKGEEQHIKAGTDGRTSVMDFNPPLIATYQRLFHCLPTYSHAAEAVEECDLPLIDLSGLLSRCELEAEQCKQDIIGAATEWGFFQIVNHGISNSIFARLRAEQLKLFRQPFHKKANEKLIEFSSDSYRWGTPTAACLNQLSWLESYHIPLSSTSKPQPTSASWCVIEEFSSAMSQLADQLIDTLAEGLGCEGTYIKENCKRNTCYLRLNRYPPCPLPGEVFGLVPHTDSDFLTIVCQDKVTGLQLKKGGRWFTVKPNPNTLIVNVGDLFQAWSNGLYKSVEHRVMSNPHEERFSVAYFVCPSNETIIQSNVQPAVYGKFSFGEYRRQVQQDVRLTGQKVGLARFLA</sequence>
<dbReference type="InterPro" id="IPR027443">
    <property type="entry name" value="IPNS-like_sf"/>
</dbReference>
<dbReference type="InterPro" id="IPR026992">
    <property type="entry name" value="DIOX_N"/>
</dbReference>
<evidence type="ECO:0000313" key="8">
    <source>
        <dbReference type="Proteomes" id="UP001327560"/>
    </source>
</evidence>
<dbReference type="GO" id="GO:0016491">
    <property type="term" value="F:oxidoreductase activity"/>
    <property type="evidence" value="ECO:0007669"/>
    <property type="project" value="UniProtKB-KW"/>
</dbReference>
<dbReference type="Gene3D" id="2.60.120.330">
    <property type="entry name" value="B-lactam Antibiotic, Isopenicillin N Synthase, Chain"/>
    <property type="match status" value="1"/>
</dbReference>
<evidence type="ECO:0000256" key="5">
    <source>
        <dbReference type="RuleBase" id="RU003682"/>
    </source>
</evidence>